<feature type="signal peptide" evidence="9">
    <location>
        <begin position="1"/>
        <end position="24"/>
    </location>
</feature>
<keyword evidence="5 9" id="KW-0732">Signal</keyword>
<dbReference type="Proteomes" id="UP000271925">
    <property type="component" value="Unassembled WGS sequence"/>
</dbReference>
<dbReference type="Gene3D" id="2.170.130.10">
    <property type="entry name" value="TonB-dependent receptor, plug domain"/>
    <property type="match status" value="1"/>
</dbReference>
<evidence type="ECO:0000256" key="3">
    <source>
        <dbReference type="ARBA" id="ARBA00022452"/>
    </source>
</evidence>
<keyword evidence="3 8" id="KW-1134">Transmembrane beta strand</keyword>
<evidence type="ECO:0000256" key="6">
    <source>
        <dbReference type="ARBA" id="ARBA00023136"/>
    </source>
</evidence>
<keyword evidence="2 8" id="KW-0813">Transport</keyword>
<organism evidence="11 12">
    <name type="scientific">Larkinella rosea</name>
    <dbReference type="NCBI Taxonomy" id="2025312"/>
    <lineage>
        <taxon>Bacteria</taxon>
        <taxon>Pseudomonadati</taxon>
        <taxon>Bacteroidota</taxon>
        <taxon>Cytophagia</taxon>
        <taxon>Cytophagales</taxon>
        <taxon>Spirosomataceae</taxon>
        <taxon>Larkinella</taxon>
    </lineage>
</organism>
<dbReference type="RefSeq" id="WP_124879579.1">
    <property type="nucleotide sequence ID" value="NZ_RQJO01000017.1"/>
</dbReference>
<dbReference type="EMBL" id="RQJO01000017">
    <property type="protein sequence ID" value="RRA97714.1"/>
    <property type="molecule type" value="Genomic_DNA"/>
</dbReference>
<dbReference type="PANTHER" id="PTHR30069:SF29">
    <property type="entry name" value="HEMOGLOBIN AND HEMOGLOBIN-HAPTOGLOBIN-BINDING PROTEIN 1-RELATED"/>
    <property type="match status" value="1"/>
</dbReference>
<keyword evidence="11" id="KW-0675">Receptor</keyword>
<evidence type="ECO:0000256" key="8">
    <source>
        <dbReference type="PROSITE-ProRule" id="PRU01360"/>
    </source>
</evidence>
<feature type="domain" description="TonB-dependent receptor plug" evidence="10">
    <location>
        <begin position="51"/>
        <end position="150"/>
    </location>
</feature>
<dbReference type="Gene3D" id="2.40.170.20">
    <property type="entry name" value="TonB-dependent receptor, beta-barrel domain"/>
    <property type="match status" value="1"/>
</dbReference>
<dbReference type="Pfam" id="PF07715">
    <property type="entry name" value="Plug"/>
    <property type="match status" value="1"/>
</dbReference>
<evidence type="ECO:0000313" key="12">
    <source>
        <dbReference type="Proteomes" id="UP000271925"/>
    </source>
</evidence>
<comment type="subcellular location">
    <subcellularLocation>
        <location evidence="1 8">Cell outer membrane</location>
        <topology evidence="1 8">Multi-pass membrane protein</topology>
    </subcellularLocation>
</comment>
<evidence type="ECO:0000256" key="4">
    <source>
        <dbReference type="ARBA" id="ARBA00022692"/>
    </source>
</evidence>
<evidence type="ECO:0000313" key="11">
    <source>
        <dbReference type="EMBL" id="RRA97714.1"/>
    </source>
</evidence>
<comment type="similarity">
    <text evidence="8">Belongs to the TonB-dependent receptor family.</text>
</comment>
<dbReference type="InterPro" id="IPR012910">
    <property type="entry name" value="Plug_dom"/>
</dbReference>
<evidence type="ECO:0000256" key="7">
    <source>
        <dbReference type="ARBA" id="ARBA00023237"/>
    </source>
</evidence>
<comment type="caution">
    <text evidence="11">The sequence shown here is derived from an EMBL/GenBank/DDBJ whole genome shotgun (WGS) entry which is preliminary data.</text>
</comment>
<name>A0A3P1B9M7_9BACT</name>
<sequence length="668" mass="75225">MRYNYASLIGKLALGILFFQPAFAQQIRSADSSRVFSLGEVTVLGRRSLDSAHTVQSGRMELFNRLDVGRALNLLPGVNLSTVGARNESMVYLRGFDLRQVPVFIDGIPVYVPYDGYVDLGRFTTFDLAEVNVTKGFSSVTYGPNTIGGAINLVSRRPQKRFEFEGRGGLMSGQGHRYNLNVGTNLGKFYFQASASQLKQETFPLSNQFVVHAQEDGGDRQNAYRNDRKYSLKAGFTPNATDEYTFSYVNQKGTKGTPPYAGDDPKQTPRFWQWPNWDKESWYFISRTALTTSSYLKVRLFYDKFKNLLSAFDDNTYTTQKKGSSFNSFYNDDTKGGSLEYGNRLAESHNLKASFHYKQDRHRENNQGEPARTFIDQTYSLGVEDVFRLTSQLSLVPGISYNSRQSLRAENYESTTKLIKPFAGNNSSALNAQAGLFYNPTANRQLGFTVARKTRFATIKDRYSYRMGAAIPNPELKAESALHFEAAYADQFNLGKPGRTLTLQGSLFYSKLTDAIQQVNNVQPNVYQFQNTGRAEFYGGDLSVKVPIGSVLQTGLQYSYIHRQNRSNSDLKFIDVPDNKVLVFAQAQVLRRATLLANVEYNSDRYSTSYGTKAKSFVVEYAKASVRIVRFVSLEGGINNIFDQDYALAEGFPEPGRMYFVNLLLTNL</sequence>
<dbReference type="GO" id="GO:0009279">
    <property type="term" value="C:cell outer membrane"/>
    <property type="evidence" value="ECO:0007669"/>
    <property type="project" value="UniProtKB-SubCell"/>
</dbReference>
<dbReference type="OrthoDB" id="9758472at2"/>
<keyword evidence="6 8" id="KW-0472">Membrane</keyword>
<dbReference type="SUPFAM" id="SSF56935">
    <property type="entry name" value="Porins"/>
    <property type="match status" value="1"/>
</dbReference>
<proteinExistence type="inferred from homology"/>
<evidence type="ECO:0000256" key="2">
    <source>
        <dbReference type="ARBA" id="ARBA00022448"/>
    </source>
</evidence>
<feature type="chain" id="PRO_5018284082" evidence="9">
    <location>
        <begin position="25"/>
        <end position="668"/>
    </location>
</feature>
<evidence type="ECO:0000256" key="1">
    <source>
        <dbReference type="ARBA" id="ARBA00004571"/>
    </source>
</evidence>
<keyword evidence="4 8" id="KW-0812">Transmembrane</keyword>
<protein>
    <submittedName>
        <fullName evidence="11">TonB-dependent receptor</fullName>
    </submittedName>
</protein>
<gene>
    <name evidence="11" type="ORF">EHT25_32230</name>
</gene>
<dbReference type="InterPro" id="IPR036942">
    <property type="entry name" value="Beta-barrel_TonB_sf"/>
</dbReference>
<dbReference type="InterPro" id="IPR039426">
    <property type="entry name" value="TonB-dep_rcpt-like"/>
</dbReference>
<dbReference type="GO" id="GO:0044718">
    <property type="term" value="P:siderophore transmembrane transport"/>
    <property type="evidence" value="ECO:0007669"/>
    <property type="project" value="TreeGrafter"/>
</dbReference>
<keyword evidence="7 8" id="KW-0998">Cell outer membrane</keyword>
<evidence type="ECO:0000256" key="9">
    <source>
        <dbReference type="SAM" id="SignalP"/>
    </source>
</evidence>
<reference evidence="11 12" key="1">
    <citation type="submission" date="2018-11" db="EMBL/GenBank/DDBJ databases">
        <authorList>
            <person name="Zhou Z."/>
            <person name="Wang G."/>
        </authorList>
    </citation>
    <scope>NUCLEOTIDE SEQUENCE [LARGE SCALE GENOMIC DNA]</scope>
    <source>
        <strain evidence="11 12">KCTC52004</strain>
    </source>
</reference>
<evidence type="ECO:0000256" key="5">
    <source>
        <dbReference type="ARBA" id="ARBA00022729"/>
    </source>
</evidence>
<dbReference type="AlphaFoldDB" id="A0A3P1B9M7"/>
<evidence type="ECO:0000259" key="10">
    <source>
        <dbReference type="Pfam" id="PF07715"/>
    </source>
</evidence>
<dbReference type="PROSITE" id="PS52016">
    <property type="entry name" value="TONB_DEPENDENT_REC_3"/>
    <property type="match status" value="1"/>
</dbReference>
<keyword evidence="12" id="KW-1185">Reference proteome</keyword>
<dbReference type="GO" id="GO:0015344">
    <property type="term" value="F:siderophore uptake transmembrane transporter activity"/>
    <property type="evidence" value="ECO:0007669"/>
    <property type="project" value="TreeGrafter"/>
</dbReference>
<accession>A0A3P1B9M7</accession>
<dbReference type="PANTHER" id="PTHR30069">
    <property type="entry name" value="TONB-DEPENDENT OUTER MEMBRANE RECEPTOR"/>
    <property type="match status" value="1"/>
</dbReference>
<dbReference type="InterPro" id="IPR037066">
    <property type="entry name" value="Plug_dom_sf"/>
</dbReference>